<dbReference type="InterPro" id="IPR001434">
    <property type="entry name" value="OmcB-like_DUF11"/>
</dbReference>
<evidence type="ECO:0000256" key="1">
    <source>
        <dbReference type="SAM" id="MobiDB-lite"/>
    </source>
</evidence>
<dbReference type="Gene3D" id="2.60.40.740">
    <property type="match status" value="1"/>
</dbReference>
<sequence length="1855" mass="205348">MYHRTKLLTTNTLFALNLALLLLAVSAQAMTPAGTWITGQAEAVYFDTQNGIPLRVLSNHSSVKVAAVAAFRLDQNQSQTAVAGQQIIFIHKLTHLGNISDQFQITVTTENGISLNKLSVYEYHGVLPNQDTQPLNKTPALQPGESIELAVIGFVPSNASTNDSSTLILSALSLFDEKSIHSNIDNIVIGTTSVRLKKTVNQQTAKPGDSLDYKILLHNTGNHPLSERLLDIDGKPQQGILIEDNIPAFTRLDASVQPTFAPIQAQVIVKTESGNWIPFDTWKKQNIDSDNNKNIATRIGLLIPSKNITPAHSASLSFTALINDTVENNAQIRNQAFISTDNINTQQFFSNFVYTKITRSLTQGRIFDTQTDQTLPGATIRFIDHLGKPAIDRITGETVARQTTGSDGFFRFPHLKPGQYFIQVLPTNHYRFPSVKKPEDLKKWIVTPASYGKKNSDASNHSGAFTVETDKPISAFDVPVDPEPVKSARITLEKQALQDSVSPGELVGYELTVNNPSDINLYNLNITDTLPFGFKYMAGSTRINGIKADDPEGESGPVLTFNIRTDPAIAPKGTVKITYALKAGAGAMDSDGINRATATAHKAMTGQPVISNEAKAQVAVQMDGVLSGRAILFGKIYIDKNGNDIQDNNELPIGGVRLYMEDGTWVITDKNGQYSLMGLNPGNHVIKVDPATLPKGIVLKPLDNRNAQDGSSRFVDLSYGDMHRADFAARYPEKNSTSIINRVKANNKSIHGEWVLDEATQYNRSASIEEADNNGDLSHGVISSPEHLTDNAFADGLPTTQPVSDEKIPGHLLFPKNHKPEAEPIYTHEKMPEAKEAIKTVTHEQGLKGTWLWPQNQQADGRFMAVVRAGVEPSLYVNGRMVRHDRLGEQLLNRQAQAQLMAWYGVALKEGKSRIEIKATDFFGNERILAEKTVIHSGAATHIRITPQSNTLPADEGKSSLPITVQLLDKNNFPASGVYFVTLETTEGQWLEPDVQDQEPGHQIRIDHGEQTLHLRSGNSVGSVTLRASTGNFSTDADITQVAAPSPLVAIGMVDINGSHGHLSGDWDELENISAGTSTDKRLAGFMKGEIIKDTQLTLSYDSKKNKDTKLFRDINPDDYYPITGDASQKGYEAQSRSKLYAKIEKDRSSIMWGDYQTDSNGSENNLAKIQRNLTGVNGIYDNGTTRIHGFAAQPEDTHYDEIIEPDGTAMNYQLDHHPIVRNSEVLVLETLDRKNGIVLKTKTLSRGTDYTLDEFSGYLKFTSPIHRKDEDGNLQQIRASYDTEDDGKAHVIAGTRIEHKLNDKITLGGSYTYDGHETEGSRLSGAWIEVRPSEKTTIAVSAASMTGKEKNGINNNDKPDHSGTTKDYAGNAARIRIKHHWDEESSSEFTWARAQEGFKNSAGGISEGREETRLQHRQQLNNTTDLRAEAETSRSLSDDENAQGDSIGAYLDKSVGNGWKITGGSRYIQQRGDNDKVHYVTAEVDIEKQFSLLGKEAAVKAEYEQALTNSRSRIALESDWKIHDKVGLYGRYERDENLSPASVPGDNNSFSFGVKSDWLSHTKTYSEYRMQGATASNNLEWVNGAETAIELTKGLSLSPSIEWINTVRGDNTNDGLALSVGIQDKRHKNQRASARMEYRHGTTQNYYGLDAAIAKRLTPSWSSLLREEFRLELPRSEDQHKTQQHALTVGLAHRPKQNNRQHGLYLYQWKEERGQNEADNRTVHLVSTHQNRQINSDLTLSGRIGTKWVHTALDNYQYDSRTSVADTRLTWDINDRWDIDIRGGVLAVDGDDSQRLSAGVGLYYLVVRNLRVGAYYNVVGFSDSDLDGEEYNAEGIHLSLQFKFDESIFDWFTS</sequence>
<evidence type="ECO:0000259" key="2">
    <source>
        <dbReference type="Pfam" id="PF01345"/>
    </source>
</evidence>
<feature type="region of interest" description="Disordered" evidence="1">
    <location>
        <begin position="1344"/>
        <end position="1368"/>
    </location>
</feature>
<dbReference type="SUPFAM" id="SSF117074">
    <property type="entry name" value="Hypothetical protein PA1324"/>
    <property type="match status" value="2"/>
</dbReference>
<evidence type="ECO:0000313" key="3">
    <source>
        <dbReference type="EMBL" id="PJE80758.1"/>
    </source>
</evidence>
<dbReference type="Gene3D" id="2.60.40.10">
    <property type="entry name" value="Immunoglobulins"/>
    <property type="match status" value="3"/>
</dbReference>
<dbReference type="InterPro" id="IPR047589">
    <property type="entry name" value="DUF11_rpt"/>
</dbReference>
<proteinExistence type="predicted"/>
<accession>A0A2H9TCB7</accession>
<reference evidence="3" key="1">
    <citation type="journal article" date="2017" name="Appl. Environ. Microbiol.">
        <title>Molecular characterization of an Endozoicomonas-like organism causing infection in king scallop Pecten maximus L.</title>
        <authorList>
            <person name="Cano I."/>
            <person name="van Aerle R."/>
            <person name="Ross S."/>
            <person name="Verner-Jeffreys D.W."/>
            <person name="Paley R.K."/>
            <person name="Rimmer G."/>
            <person name="Ryder D."/>
            <person name="Hooper P."/>
            <person name="Stone D."/>
            <person name="Feist S.W."/>
        </authorList>
    </citation>
    <scope>NUCLEOTIDE SEQUENCE</scope>
</reference>
<dbReference type="PANTHER" id="PTHR34819">
    <property type="entry name" value="LARGE CYSTEINE-RICH PERIPLASMIC PROTEIN OMCB"/>
    <property type="match status" value="1"/>
</dbReference>
<protein>
    <recommendedName>
        <fullName evidence="2">DUF11 domain-containing protein</fullName>
    </recommendedName>
</protein>
<gene>
    <name evidence="3" type="ORF">CI610_00246</name>
</gene>
<dbReference type="EMBL" id="NSIT01000006">
    <property type="protein sequence ID" value="PJE80758.1"/>
    <property type="molecule type" value="Genomic_DNA"/>
</dbReference>
<organism evidence="3">
    <name type="scientific">invertebrate metagenome</name>
    <dbReference type="NCBI Taxonomy" id="1711999"/>
    <lineage>
        <taxon>unclassified sequences</taxon>
        <taxon>metagenomes</taxon>
        <taxon>organismal metagenomes</taxon>
    </lineage>
</organism>
<feature type="domain" description="DUF11" evidence="2">
    <location>
        <begin position="491"/>
        <end position="612"/>
    </location>
</feature>
<dbReference type="PANTHER" id="PTHR34819:SF3">
    <property type="entry name" value="CELL SURFACE PROTEIN"/>
    <property type="match status" value="1"/>
</dbReference>
<feature type="compositionally biased region" description="Basic and acidic residues" evidence="1">
    <location>
        <begin position="1348"/>
        <end position="1365"/>
    </location>
</feature>
<dbReference type="InterPro" id="IPR013783">
    <property type="entry name" value="Ig-like_fold"/>
</dbReference>
<dbReference type="NCBIfam" id="TIGR01451">
    <property type="entry name" value="B_ant_repeat"/>
    <property type="match status" value="1"/>
</dbReference>
<comment type="caution">
    <text evidence="3">The sequence shown here is derived from an EMBL/GenBank/DDBJ whole genome shotgun (WGS) entry which is preliminary data.</text>
</comment>
<name>A0A2H9TCB7_9ZZZZ</name>
<feature type="region of interest" description="Disordered" evidence="1">
    <location>
        <begin position="1401"/>
        <end position="1450"/>
    </location>
</feature>
<dbReference type="InterPro" id="IPR051172">
    <property type="entry name" value="Chlamydia_OmcB"/>
</dbReference>
<dbReference type="Pfam" id="PF01345">
    <property type="entry name" value="DUF11"/>
    <property type="match status" value="1"/>
</dbReference>